<comment type="caution">
    <text evidence="1">The sequence shown here is derived from an EMBL/GenBank/DDBJ whole genome shotgun (WGS) entry which is preliminary data.</text>
</comment>
<dbReference type="InterPro" id="IPR010982">
    <property type="entry name" value="Lambda_DNA-bd_dom_sf"/>
</dbReference>
<dbReference type="RefSeq" id="WP_347150481.1">
    <property type="nucleotide sequence ID" value="NZ_JBDLYL010000015.1"/>
</dbReference>
<dbReference type="EMBL" id="JBDLYL010000015">
    <property type="protein sequence ID" value="MEN8641040.1"/>
    <property type="molecule type" value="Genomic_DNA"/>
</dbReference>
<evidence type="ECO:0000313" key="2">
    <source>
        <dbReference type="Proteomes" id="UP001424532"/>
    </source>
</evidence>
<proteinExistence type="predicted"/>
<dbReference type="InterPro" id="IPR022452">
    <property type="entry name" value="MqsA"/>
</dbReference>
<reference evidence="1 2" key="1">
    <citation type="submission" date="2024-05" db="EMBL/GenBank/DDBJ databases">
        <title>Sequence of Lycoming College course isolates.</title>
        <authorList>
            <person name="Reigle C.A."/>
            <person name="Newman J.D."/>
        </authorList>
    </citation>
    <scope>NUCLEOTIDE SEQUENCE [LARGE SCALE GENOMIC DNA]</scope>
    <source>
        <strain evidence="1 2">CAR-09</strain>
    </source>
</reference>
<dbReference type="Gene3D" id="1.10.260.40">
    <property type="entry name" value="lambda repressor-like DNA-binding domains"/>
    <property type="match status" value="1"/>
</dbReference>
<keyword evidence="2" id="KW-1185">Reference proteome</keyword>
<organism evidence="1 2">
    <name type="scientific">Pseudomonas sichuanensis</name>
    <dbReference type="NCBI Taxonomy" id="2213015"/>
    <lineage>
        <taxon>Bacteria</taxon>
        <taxon>Pseudomonadati</taxon>
        <taxon>Pseudomonadota</taxon>
        <taxon>Gammaproteobacteria</taxon>
        <taxon>Pseudomonadales</taxon>
        <taxon>Pseudomonadaceae</taxon>
        <taxon>Pseudomonas</taxon>
    </lineage>
</organism>
<dbReference type="InterPro" id="IPR032758">
    <property type="entry name" value="MqsA/HigA-2"/>
</dbReference>
<sequence>MSNHTEICPVCGEGCLEETGYDRSVEHNGIRGIIHNLISQCDVCGCEQLTPSQLRHNRRALIAFHKKCDNRLSSSEIRSARKKMSLTQAAASQLFGGGKSAFAKYESDDVCQSEAMDKLIRLCWASTEALTVLKGLQAGLKKPHPVEYELESVHIIDAGIVHSPVVKVRRMPRRNYWQEAKPNDVKVMIVRDFDATGGLIVKASEIDRIVPDHISPNDQHLNFEKFYSDIDYDRFTIQRGLA</sequence>
<gene>
    <name evidence="1" type="ORF">ABFE88_15425</name>
</gene>
<name>A0ABV0DGU9_9PSED</name>
<dbReference type="Proteomes" id="UP001424532">
    <property type="component" value="Unassembled WGS sequence"/>
</dbReference>
<accession>A0ABV0DGU9</accession>
<dbReference type="NCBIfam" id="TIGR03830">
    <property type="entry name" value="CxxCG_CxxCG_HTH"/>
    <property type="match status" value="1"/>
</dbReference>
<dbReference type="Pfam" id="PF15731">
    <property type="entry name" value="MqsA_antitoxin"/>
    <property type="match status" value="1"/>
</dbReference>
<protein>
    <submittedName>
        <fullName evidence="1">Type II toxin-antitoxin system MqsA family antitoxin</fullName>
    </submittedName>
</protein>
<evidence type="ECO:0000313" key="1">
    <source>
        <dbReference type="EMBL" id="MEN8641040.1"/>
    </source>
</evidence>